<dbReference type="AlphaFoldDB" id="A0A0F9CZV3"/>
<reference evidence="1" key="1">
    <citation type="journal article" date="2015" name="Nature">
        <title>Complex archaea that bridge the gap between prokaryotes and eukaryotes.</title>
        <authorList>
            <person name="Spang A."/>
            <person name="Saw J.H."/>
            <person name="Jorgensen S.L."/>
            <person name="Zaremba-Niedzwiedzka K."/>
            <person name="Martijn J."/>
            <person name="Lind A.E."/>
            <person name="van Eijk R."/>
            <person name="Schleper C."/>
            <person name="Guy L."/>
            <person name="Ettema T.J."/>
        </authorList>
    </citation>
    <scope>NUCLEOTIDE SEQUENCE</scope>
</reference>
<comment type="caution">
    <text evidence="1">The sequence shown here is derived from an EMBL/GenBank/DDBJ whole genome shotgun (WGS) entry which is preliminary data.</text>
</comment>
<dbReference type="EMBL" id="LAZR01033832">
    <property type="protein sequence ID" value="KKL46996.1"/>
    <property type="molecule type" value="Genomic_DNA"/>
</dbReference>
<evidence type="ECO:0000313" key="1">
    <source>
        <dbReference type="EMBL" id="KKL46996.1"/>
    </source>
</evidence>
<name>A0A0F9CZV3_9ZZZZ</name>
<protein>
    <submittedName>
        <fullName evidence="1">Uncharacterized protein</fullName>
    </submittedName>
</protein>
<organism evidence="1">
    <name type="scientific">marine sediment metagenome</name>
    <dbReference type="NCBI Taxonomy" id="412755"/>
    <lineage>
        <taxon>unclassified sequences</taxon>
        <taxon>metagenomes</taxon>
        <taxon>ecological metagenomes</taxon>
    </lineage>
</organism>
<sequence length="169" mass="18368">VSISALFQSFTQIVGTLGADPDDAVVRRAWQHLDEASVRDDSAWVFGSAATAALFGNDKYTSRDFVDGKSVIESARLPELYGYPVFRSNLLTIPATGQTNCALFNRQSIILIAQIKPTVKEHYLIQHFADGITALQLYTADEAEWVAEAPNTDSPGTIGDFGAVLIRTS</sequence>
<feature type="non-terminal residue" evidence="1">
    <location>
        <position position="1"/>
    </location>
</feature>
<proteinExistence type="predicted"/>
<accession>A0A0F9CZV3</accession>
<gene>
    <name evidence="1" type="ORF">LCGC14_2339960</name>
</gene>